<dbReference type="EMBL" id="VORV01000003">
    <property type="protein sequence ID" value="TXD78956.1"/>
    <property type="molecule type" value="Genomic_DNA"/>
</dbReference>
<organism evidence="3 5">
    <name type="scientific">Algoriphagus ratkowskyi</name>
    <dbReference type="NCBI Taxonomy" id="57028"/>
    <lineage>
        <taxon>Bacteria</taxon>
        <taxon>Pseudomonadati</taxon>
        <taxon>Bacteroidota</taxon>
        <taxon>Cytophagia</taxon>
        <taxon>Cytophagales</taxon>
        <taxon>Cyclobacteriaceae</taxon>
        <taxon>Algoriphagus</taxon>
    </lineage>
</organism>
<protein>
    <submittedName>
        <fullName evidence="4">DUF305 domain-containing protein</fullName>
    </submittedName>
    <submittedName>
        <fullName evidence="3">Uncharacterized protein (DUF305 family)</fullName>
    </submittedName>
</protein>
<feature type="signal peptide" evidence="1">
    <location>
        <begin position="1"/>
        <end position="21"/>
    </location>
</feature>
<reference evidence="3 5" key="1">
    <citation type="submission" date="2018-06" db="EMBL/GenBank/DDBJ databases">
        <title>Genomic Encyclopedia of Archaeal and Bacterial Type Strains, Phase II (KMG-II): from individual species to whole genera.</title>
        <authorList>
            <person name="Goeker M."/>
        </authorList>
    </citation>
    <scope>NUCLEOTIDE SEQUENCE [LARGE SCALE GENOMIC DNA]</scope>
    <source>
        <strain evidence="3 5">DSM 22686</strain>
    </source>
</reference>
<dbReference type="Proteomes" id="UP000321927">
    <property type="component" value="Unassembled WGS sequence"/>
</dbReference>
<dbReference type="EMBL" id="QKZU01000006">
    <property type="protein sequence ID" value="PZX57686.1"/>
    <property type="molecule type" value="Genomic_DNA"/>
</dbReference>
<dbReference type="RefSeq" id="WP_086498518.1">
    <property type="nucleotide sequence ID" value="NZ_MSSV01000002.1"/>
</dbReference>
<proteinExistence type="predicted"/>
<sequence>MKIIMRSFALASVLLFNQACVEDDDLIKVQNHDDNEMMAIMHDMMANMMAMEMTNDPDNNFAMMMRIHHQGAIDMSKKVLQNGDDDQMKEMAEMIISAQLAEIQQLSNFLSTHAAHGDVPQFKMESMVGMERSAKNADLQIINGDSDHDFAMLMIGHHQSAIDNSRLELIYGHEPAMKTLAKEIIAAQEKEIKELQEWLLSDGK</sequence>
<dbReference type="PANTHER" id="PTHR36933:SF1">
    <property type="entry name" value="SLL0788 PROTEIN"/>
    <property type="match status" value="1"/>
</dbReference>
<dbReference type="OrthoDB" id="8603558at2"/>
<evidence type="ECO:0000313" key="6">
    <source>
        <dbReference type="Proteomes" id="UP000321927"/>
    </source>
</evidence>
<feature type="chain" id="PRO_5016130577" evidence="1">
    <location>
        <begin position="22"/>
        <end position="204"/>
    </location>
</feature>
<evidence type="ECO:0000313" key="5">
    <source>
        <dbReference type="Proteomes" id="UP000249115"/>
    </source>
</evidence>
<name>A0A2W7REY9_9BACT</name>
<evidence type="ECO:0000313" key="4">
    <source>
        <dbReference type="EMBL" id="TXD78956.1"/>
    </source>
</evidence>
<feature type="domain" description="DUF305" evidence="2">
    <location>
        <begin position="58"/>
        <end position="199"/>
    </location>
</feature>
<dbReference type="PANTHER" id="PTHR36933">
    <property type="entry name" value="SLL0788 PROTEIN"/>
    <property type="match status" value="1"/>
</dbReference>
<evidence type="ECO:0000256" key="1">
    <source>
        <dbReference type="SAM" id="SignalP"/>
    </source>
</evidence>
<keyword evidence="6" id="KW-1185">Reference proteome</keyword>
<dbReference type="Pfam" id="PF03713">
    <property type="entry name" value="DUF305"/>
    <property type="match status" value="1"/>
</dbReference>
<comment type="caution">
    <text evidence="3">The sequence shown here is derived from an EMBL/GenBank/DDBJ whole genome shotgun (WGS) entry which is preliminary data.</text>
</comment>
<dbReference type="InterPro" id="IPR012347">
    <property type="entry name" value="Ferritin-like"/>
</dbReference>
<dbReference type="Proteomes" id="UP000249115">
    <property type="component" value="Unassembled WGS sequence"/>
</dbReference>
<evidence type="ECO:0000259" key="2">
    <source>
        <dbReference type="Pfam" id="PF03713"/>
    </source>
</evidence>
<gene>
    <name evidence="4" type="ORF">ESW18_05415</name>
    <name evidence="3" type="ORF">LV84_01815</name>
</gene>
<evidence type="ECO:0000313" key="3">
    <source>
        <dbReference type="EMBL" id="PZX57686.1"/>
    </source>
</evidence>
<dbReference type="Gene3D" id="1.20.1260.10">
    <property type="match status" value="2"/>
</dbReference>
<reference evidence="4 6" key="2">
    <citation type="submission" date="2019-08" db="EMBL/GenBank/DDBJ databases">
        <title>Genome of Algoriphagus ratkowskyi IC026.</title>
        <authorList>
            <person name="Bowman J.P."/>
        </authorList>
    </citation>
    <scope>NUCLEOTIDE SEQUENCE [LARGE SCALE GENOMIC DNA]</scope>
    <source>
        <strain evidence="4 6">IC026</strain>
    </source>
</reference>
<keyword evidence="1" id="KW-0732">Signal</keyword>
<accession>A0A2W7REY9</accession>
<dbReference type="InterPro" id="IPR005183">
    <property type="entry name" value="DUF305_CopM-like"/>
</dbReference>
<dbReference type="AlphaFoldDB" id="A0A2W7REY9"/>